<proteinExistence type="predicted"/>
<organism evidence="1 2">
    <name type="scientific">Clathrus columnatus</name>
    <dbReference type="NCBI Taxonomy" id="1419009"/>
    <lineage>
        <taxon>Eukaryota</taxon>
        <taxon>Fungi</taxon>
        <taxon>Dikarya</taxon>
        <taxon>Basidiomycota</taxon>
        <taxon>Agaricomycotina</taxon>
        <taxon>Agaricomycetes</taxon>
        <taxon>Phallomycetidae</taxon>
        <taxon>Phallales</taxon>
        <taxon>Clathraceae</taxon>
        <taxon>Clathrus</taxon>
    </lineage>
</organism>
<dbReference type="EMBL" id="BPWL01000001">
    <property type="protein sequence ID" value="GJJ06834.1"/>
    <property type="molecule type" value="Genomic_DNA"/>
</dbReference>
<comment type="caution">
    <text evidence="1">The sequence shown here is derived from an EMBL/GenBank/DDBJ whole genome shotgun (WGS) entry which is preliminary data.</text>
</comment>
<evidence type="ECO:0000313" key="2">
    <source>
        <dbReference type="Proteomes" id="UP001050691"/>
    </source>
</evidence>
<dbReference type="AlphaFoldDB" id="A0AAV5A270"/>
<evidence type="ECO:0000313" key="1">
    <source>
        <dbReference type="EMBL" id="GJJ06834.1"/>
    </source>
</evidence>
<dbReference type="Proteomes" id="UP001050691">
    <property type="component" value="Unassembled WGS sequence"/>
</dbReference>
<name>A0AAV5A270_9AGAM</name>
<keyword evidence="2" id="KW-1185">Reference proteome</keyword>
<accession>A0AAV5A270</accession>
<reference evidence="1" key="1">
    <citation type="submission" date="2021-10" db="EMBL/GenBank/DDBJ databases">
        <title>De novo Genome Assembly of Clathrus columnatus (Basidiomycota, Fungi) Using Illumina and Nanopore Sequence Data.</title>
        <authorList>
            <person name="Ogiso-Tanaka E."/>
            <person name="Itagaki H."/>
            <person name="Hosoya T."/>
            <person name="Hosaka K."/>
        </authorList>
    </citation>
    <scope>NUCLEOTIDE SEQUENCE</scope>
    <source>
        <strain evidence="1">MO-923</strain>
    </source>
</reference>
<protein>
    <submittedName>
        <fullName evidence="1">Uncharacterized protein</fullName>
    </submittedName>
</protein>
<sequence>MAYGWLTAMREEIMPKKEMVYDLRVPTASSIYPQLTRGETLSVLLDANESRPIHKRFPIDILLLVIDELYPPNPVYEKIRSIWTTDTSFERSRHYQGKHLDEVLFNADTKTFYIPKQPFPEASHNRQQRELDESMSSADLLYRIRCLFPEISVESAGRYAYTWTWATAVRHKKTGINIEFSENRGGAIMNAICREMLYDCPHNSGEGSDYDGGATVVPLSKEEANNVFTTDAIQLLNMLFGTIDGKRFIYYHPAADADYPTTEECFLASPRRRRIPEEEENLIPYHRWCPVWISPSDLSSFKSILPDLKYNIESRKVDPVNGTADLTTVLSSSLLFYRLLCHYIWKDNNVNIAPPITSVWQVKLRHIPNDFPFYDPPRNGPSIIFMDNRGLFDIRAEGIDAVIDDLVDLVDDLFSDECCHPYDGLVAGYVA</sequence>
<gene>
    <name evidence="1" type="ORF">Clacol_001030</name>
</gene>